<dbReference type="Gene3D" id="1.10.8.430">
    <property type="entry name" value="Helical domain of apoptotic protease-activating factors"/>
    <property type="match status" value="2"/>
</dbReference>
<dbReference type="InterPro" id="IPR056789">
    <property type="entry name" value="LRR_R13L1-DRL21"/>
</dbReference>
<keyword evidence="2" id="KW-0677">Repeat</keyword>
<dbReference type="PANTHER" id="PTHR36766:SF45">
    <property type="entry name" value="NB-ARC DOMAIN-CONTAINING PROTEIN"/>
    <property type="match status" value="1"/>
</dbReference>
<dbReference type="Gene3D" id="3.40.50.300">
    <property type="entry name" value="P-loop containing nucleotide triphosphate hydrolases"/>
    <property type="match status" value="2"/>
</dbReference>
<dbReference type="Gene3D" id="1.10.10.10">
    <property type="entry name" value="Winged helix-like DNA-binding domain superfamily/Winged helix DNA-binding domain"/>
    <property type="match status" value="2"/>
</dbReference>
<evidence type="ECO:0000313" key="8">
    <source>
        <dbReference type="Proteomes" id="UP001164929"/>
    </source>
</evidence>
<dbReference type="CDD" id="cd14798">
    <property type="entry name" value="RX-CC_like"/>
    <property type="match status" value="2"/>
</dbReference>
<keyword evidence="8" id="KW-1185">Reference proteome</keyword>
<comment type="caution">
    <text evidence="7">The sequence shown here is derived from an EMBL/GenBank/DDBJ whole genome shotgun (WGS) entry which is preliminary data.</text>
</comment>
<keyword evidence="5" id="KW-0067">ATP-binding</keyword>
<dbReference type="Pfam" id="PF23598">
    <property type="entry name" value="LRR_14"/>
    <property type="match status" value="1"/>
</dbReference>
<dbReference type="SUPFAM" id="SSF52540">
    <property type="entry name" value="P-loop containing nucleoside triphosphate hydrolases"/>
    <property type="match status" value="2"/>
</dbReference>
<dbReference type="EMBL" id="JAQIZT010000012">
    <property type="protein sequence ID" value="KAJ6978020.1"/>
    <property type="molecule type" value="Genomic_DNA"/>
</dbReference>
<organism evidence="7 8">
    <name type="scientific">Populus alba x Populus x berolinensis</name>
    <dbReference type="NCBI Taxonomy" id="444605"/>
    <lineage>
        <taxon>Eukaryota</taxon>
        <taxon>Viridiplantae</taxon>
        <taxon>Streptophyta</taxon>
        <taxon>Embryophyta</taxon>
        <taxon>Tracheophyta</taxon>
        <taxon>Spermatophyta</taxon>
        <taxon>Magnoliopsida</taxon>
        <taxon>eudicotyledons</taxon>
        <taxon>Gunneridae</taxon>
        <taxon>Pentapetalae</taxon>
        <taxon>rosids</taxon>
        <taxon>fabids</taxon>
        <taxon>Malpighiales</taxon>
        <taxon>Salicaceae</taxon>
        <taxon>Saliceae</taxon>
        <taxon>Populus</taxon>
    </lineage>
</organism>
<dbReference type="Pfam" id="PF23559">
    <property type="entry name" value="WHD_DRP"/>
    <property type="match status" value="2"/>
</dbReference>
<proteinExistence type="predicted"/>
<dbReference type="GO" id="GO:0051707">
    <property type="term" value="P:response to other organism"/>
    <property type="evidence" value="ECO:0007669"/>
    <property type="project" value="UniProtKB-ARBA"/>
</dbReference>
<feature type="domain" description="AAA+ ATPase" evidence="6">
    <location>
        <begin position="1152"/>
        <end position="1290"/>
    </location>
</feature>
<dbReference type="InterPro" id="IPR041118">
    <property type="entry name" value="Rx_N"/>
</dbReference>
<dbReference type="GO" id="GO:0006952">
    <property type="term" value="P:defense response"/>
    <property type="evidence" value="ECO:0007669"/>
    <property type="project" value="UniProtKB-KW"/>
</dbReference>
<dbReference type="Proteomes" id="UP001164929">
    <property type="component" value="Chromosome 12"/>
</dbReference>
<evidence type="ECO:0000313" key="7">
    <source>
        <dbReference type="EMBL" id="KAJ6978020.1"/>
    </source>
</evidence>
<evidence type="ECO:0000256" key="1">
    <source>
        <dbReference type="ARBA" id="ARBA00022614"/>
    </source>
</evidence>
<dbReference type="InterPro" id="IPR058922">
    <property type="entry name" value="WHD_DRP"/>
</dbReference>
<dbReference type="Pfam" id="PF25019">
    <property type="entry name" value="LRR_R13L1-DRL21"/>
    <property type="match status" value="1"/>
</dbReference>
<dbReference type="FunFam" id="1.10.10.10:FF:000322">
    <property type="entry name" value="Probable disease resistance protein At1g63360"/>
    <property type="match status" value="2"/>
</dbReference>
<reference evidence="7" key="1">
    <citation type="journal article" date="2023" name="Mol. Ecol. Resour.">
        <title>Chromosome-level genome assembly of a triploid poplar Populus alba 'Berolinensis'.</title>
        <authorList>
            <person name="Chen S."/>
            <person name="Yu Y."/>
            <person name="Wang X."/>
            <person name="Wang S."/>
            <person name="Zhang T."/>
            <person name="Zhou Y."/>
            <person name="He R."/>
            <person name="Meng N."/>
            <person name="Wang Y."/>
            <person name="Liu W."/>
            <person name="Liu Z."/>
            <person name="Liu J."/>
            <person name="Guo Q."/>
            <person name="Huang H."/>
            <person name="Sederoff R.R."/>
            <person name="Wang G."/>
            <person name="Qu G."/>
            <person name="Chen S."/>
        </authorList>
    </citation>
    <scope>NUCLEOTIDE SEQUENCE</scope>
    <source>
        <strain evidence="7">SC-2020</strain>
    </source>
</reference>
<evidence type="ECO:0000256" key="2">
    <source>
        <dbReference type="ARBA" id="ARBA00022737"/>
    </source>
</evidence>
<dbReference type="GO" id="GO:0043531">
    <property type="term" value="F:ADP binding"/>
    <property type="evidence" value="ECO:0007669"/>
    <property type="project" value="InterPro"/>
</dbReference>
<dbReference type="InterPro" id="IPR002182">
    <property type="entry name" value="NB-ARC"/>
</dbReference>
<dbReference type="SMART" id="SM00382">
    <property type="entry name" value="AAA"/>
    <property type="match status" value="2"/>
</dbReference>
<gene>
    <name evidence="7" type="ORF">NC653_029806</name>
</gene>
<dbReference type="PRINTS" id="PR00364">
    <property type="entry name" value="DISEASERSIST"/>
</dbReference>
<dbReference type="InterPro" id="IPR055414">
    <property type="entry name" value="LRR_R13L4/SHOC2-like"/>
</dbReference>
<dbReference type="FunFam" id="3.40.50.300:FF:001091">
    <property type="entry name" value="Probable disease resistance protein At1g61300"/>
    <property type="match status" value="2"/>
</dbReference>
<sequence length="1913" mass="215987">MAEALLSPILEQLTRIVAQEVREEVSLVVGVKKQVDKLKSNLDAIQSVLEDADRKQVKEKAVKGWLDKLKDVCYDMDDVLDEWSTAILRWKMEEAEENTRSRQKMRCSFLKSPCSCLNQVVRRRDIARKIKEVCEKVDDIAKERATYGFDPYRATDELQRLTSTSFVDESSVIGRDVEKTTVISKLVGESSQEAGDVDVISLVGMGGIGKTTLAQLAFNDAEVTAHFEKKLWVCVSDPFDEVRITKAILEQLKAGAPDLVELQSLLQTVSESIKGKRFLLVLDDVWTENHGQWEPLKLSLKGGAPGSRILVTTRKHSVATMMGTDNVINLEKLSDEVCMSIFNQLAFRKRSKDERERLTEIGGKIASKCKGLPLAAKVLGGLMQSKKTSEEWEHVLSSELWELEHVERGLFPPLLLSYYDLPSVVRRCFLYCAMFPKDYEMRKDELVKMWMAQGYLKETSGGDMELVGEQYFQVLAARSFFQDFETHWSEGMKFKMHDIVHDFAQYMTKNECLTVDASKLGEATMETSIERVRHLSMMLSEESSFPKSIHKAKGLHSLLIHTGDPSLGAALPDLFKQLTCIRSLNLSGSSIKEIPNEVGKLIHLRHLNLAYCIVLESLPETICDLCNLQSLDVTCCRSLKELPKVIGKLIKLRHLRIDGSGVAFIPKGIERITCLRTLDVFSVCGGGENESKAANLRELKDLNHIGGSLEIRNLGGGKEDASDAAEAQLKNKKRLLRLGLCFDREKTELQANEGSLIEALQPPSDLENLSIGGYGGLHLPNWLMTLTRLQVLTLGLCTNVEVLPLLGRLPNLESLVLSSLKVRRRDAGFVGIEKDENASINEGEIARVTAFPKLKHLGFWHLQEVEEWDANTTSIISIMPQLRELTIVDCPLLRALPDYVLAAPLQELYISGCRNLRKRYGKEDMGEDWQKISHIPNINFDDIEVNSSTTANGVVIATEKKLPSILVDESSVQEEVNLVVGVKKQVDRLKRNLLAIQSVLEDADRKQVKDKAVRDWVDKLKDVCYDMDDVLDEWSTAILRWKMEEAEENTRSLQKMRCSFLKSPCFCLNQVVRRRDIALKIKEVCEKVDDIAKARDMYGFALYGATDIRVTDELQRLTTTSLADESSVIGRDGEKRNVVSKLLAESSQEARDMDVISLVGLGGIGKTTLAQLAYNDAKVTAHFEKKIWVCVSDPFDEVRIANAILEELKADAPNLVELQSLLQRVSESIKGKRFLLVLDDVWTENHRQWEPLKLSLKGCARGSRILVTTRKDAVATILGTDHRINIEKLSDEICRSIFNPVAFQERSEDERERLTDIGNKIANKCKGLPLAAKVLGGLMQSKRTREEWDHVLSSELWMLDEVDRDQVESRIFIPLLLSYYDLPSVVRRCFLYCAMFPKDYNMRKDELVKMWMAQGYLKETSGGDMELVGEQYFQVLAARSFFQDFETYDREVIRLKMHDIVHDFAQYMTKNECLTVDVNTLGEATVETSIERVRHLSMMLSEESSFPKSIHKAKGLRSLLIHTRDPSLGAALPDLFKQLTCIRSLNLSGSSIKEIPNEVGKLIHLRHLNLAYCGELESLPETTCDLCNLQSLDITWCWSLKELPKAIGKLIKLRHLWIDGSGVAFIPKGIERITCLRRLDVFSVCGGGENESKAANLRELKDLNHIGGILSIQNLGGGKEDASDAAEAQLKNKKRLHRLELNFNREKTELQANEGSLIEALRPPSDLEDLTISRYGGLHLPNWMMTLTRLQVLTLCYCANLKVLPPLGRLPNLEGLVLRSLKVRRLDAGFLGIEKDENASINEGEIARVTAFPKLKRLGICYLEEVEEWDGIERRVGEEDANTTSIISIMPQLQELMITNCPLLRALPDYVLAAPLQTLNISFCPNLRKRYGKEEMGEDWQKISHIPNIHFDW</sequence>
<name>A0AAD6Q4X8_9ROSI</name>
<dbReference type="InterPro" id="IPR042197">
    <property type="entry name" value="Apaf_helical"/>
</dbReference>
<dbReference type="InterPro" id="IPR032675">
    <property type="entry name" value="LRR_dom_sf"/>
</dbReference>
<protein>
    <recommendedName>
        <fullName evidence="6">AAA+ ATPase domain-containing protein</fullName>
    </recommendedName>
</protein>
<dbReference type="Pfam" id="PF00931">
    <property type="entry name" value="NB-ARC"/>
    <property type="match status" value="2"/>
</dbReference>
<dbReference type="InterPro" id="IPR003593">
    <property type="entry name" value="AAA+_ATPase"/>
</dbReference>
<evidence type="ECO:0000256" key="3">
    <source>
        <dbReference type="ARBA" id="ARBA00022741"/>
    </source>
</evidence>
<keyword evidence="4" id="KW-0611">Plant defense</keyword>
<keyword evidence="1" id="KW-0433">Leucine-rich repeat</keyword>
<feature type="domain" description="AAA+ ATPase" evidence="6">
    <location>
        <begin position="196"/>
        <end position="334"/>
    </location>
</feature>
<dbReference type="GO" id="GO:0005524">
    <property type="term" value="F:ATP binding"/>
    <property type="evidence" value="ECO:0007669"/>
    <property type="project" value="UniProtKB-KW"/>
</dbReference>
<dbReference type="Pfam" id="PF18052">
    <property type="entry name" value="Rx_N"/>
    <property type="match status" value="2"/>
</dbReference>
<dbReference type="PANTHER" id="PTHR36766">
    <property type="entry name" value="PLANT BROAD-SPECTRUM MILDEW RESISTANCE PROTEIN RPW8"/>
    <property type="match status" value="1"/>
</dbReference>
<dbReference type="SUPFAM" id="SSF52058">
    <property type="entry name" value="L domain-like"/>
    <property type="match status" value="2"/>
</dbReference>
<dbReference type="InterPro" id="IPR038005">
    <property type="entry name" value="RX-like_CC"/>
</dbReference>
<evidence type="ECO:0000256" key="4">
    <source>
        <dbReference type="ARBA" id="ARBA00022821"/>
    </source>
</evidence>
<dbReference type="Gene3D" id="3.80.10.10">
    <property type="entry name" value="Ribonuclease Inhibitor"/>
    <property type="match status" value="2"/>
</dbReference>
<evidence type="ECO:0000256" key="5">
    <source>
        <dbReference type="ARBA" id="ARBA00022840"/>
    </source>
</evidence>
<accession>A0AAD6Q4X8</accession>
<dbReference type="InterPro" id="IPR027417">
    <property type="entry name" value="P-loop_NTPase"/>
</dbReference>
<dbReference type="InterPro" id="IPR036388">
    <property type="entry name" value="WH-like_DNA-bd_sf"/>
</dbReference>
<evidence type="ECO:0000259" key="6">
    <source>
        <dbReference type="SMART" id="SM00382"/>
    </source>
</evidence>
<dbReference type="Gene3D" id="1.20.5.4130">
    <property type="match status" value="2"/>
</dbReference>
<keyword evidence="3" id="KW-0547">Nucleotide-binding</keyword>